<dbReference type="RefSeq" id="WP_207110407.1">
    <property type="nucleotide sequence ID" value="NZ_JAFLVR010000070.1"/>
</dbReference>
<evidence type="ECO:0000313" key="4">
    <source>
        <dbReference type="EMBL" id="MBO0454678.1"/>
    </source>
</evidence>
<dbReference type="Gene3D" id="3.40.50.1360">
    <property type="match status" value="1"/>
</dbReference>
<evidence type="ECO:0000256" key="2">
    <source>
        <dbReference type="ARBA" id="ARBA00023163"/>
    </source>
</evidence>
<dbReference type="SUPFAM" id="SSF100950">
    <property type="entry name" value="NagB/RpiA/CoA transferase-like"/>
    <property type="match status" value="1"/>
</dbReference>
<organism evidence="4 5">
    <name type="scientific">Candidatus Enterococcus murrayae</name>
    <dbReference type="NCBI Taxonomy" id="2815321"/>
    <lineage>
        <taxon>Bacteria</taxon>
        <taxon>Bacillati</taxon>
        <taxon>Bacillota</taxon>
        <taxon>Bacilli</taxon>
        <taxon>Lactobacillales</taxon>
        <taxon>Enterococcaceae</taxon>
        <taxon>Enterococcus</taxon>
    </lineage>
</organism>
<dbReference type="SMART" id="SM01134">
    <property type="entry name" value="DeoRC"/>
    <property type="match status" value="1"/>
</dbReference>
<keyword evidence="2" id="KW-0804">Transcription</keyword>
<dbReference type="InterPro" id="IPR014036">
    <property type="entry name" value="DeoR-like_C"/>
</dbReference>
<keyword evidence="1" id="KW-0805">Transcription regulation</keyword>
<dbReference type="InterPro" id="IPR001034">
    <property type="entry name" value="DeoR_HTH"/>
</dbReference>
<dbReference type="InterPro" id="IPR037171">
    <property type="entry name" value="NagB/RpiA_transferase-like"/>
</dbReference>
<dbReference type="InterPro" id="IPR050313">
    <property type="entry name" value="Carb_Metab_HTH_regulators"/>
</dbReference>
<sequence length="257" mass="28772">MLTGERRIKLLEAIENKQFISVSQLSEIFQVHETTIRRDLDELESQGLVVRIHGGVVPASIKNDEPVFEDRATENMLEKTRIGKHAAKYVKSGEAIILDSGTTTLQIAKTLNEMPQLQDITIITNDVNIASVLRSNRNITTIVTGGTLFHDSFMLNGQIANESLQQLSVDKAFIATPALNVEKGLTHFNELLIATKKNMIDAAAKKIVVTDHTKIGRRALYTFLPIDQIDLLITDNQTDKKLIDEMYKNGIQRIEHV</sequence>
<dbReference type="Pfam" id="PF00455">
    <property type="entry name" value="DeoRC"/>
    <property type="match status" value="1"/>
</dbReference>
<evidence type="ECO:0000256" key="1">
    <source>
        <dbReference type="ARBA" id="ARBA00023015"/>
    </source>
</evidence>
<dbReference type="Pfam" id="PF08220">
    <property type="entry name" value="HTH_DeoR"/>
    <property type="match status" value="1"/>
</dbReference>
<dbReference type="PANTHER" id="PTHR30363">
    <property type="entry name" value="HTH-TYPE TRANSCRIPTIONAL REGULATOR SRLR-RELATED"/>
    <property type="match status" value="1"/>
</dbReference>
<gene>
    <name evidence="4" type="ORF">JZO85_20650</name>
</gene>
<comment type="caution">
    <text evidence="4">The sequence shown here is derived from an EMBL/GenBank/DDBJ whole genome shotgun (WGS) entry which is preliminary data.</text>
</comment>
<dbReference type="PANTHER" id="PTHR30363:SF44">
    <property type="entry name" value="AGA OPERON TRANSCRIPTIONAL REPRESSOR-RELATED"/>
    <property type="match status" value="1"/>
</dbReference>
<evidence type="ECO:0000313" key="5">
    <source>
        <dbReference type="Proteomes" id="UP000664495"/>
    </source>
</evidence>
<dbReference type="PROSITE" id="PS51000">
    <property type="entry name" value="HTH_DEOR_2"/>
    <property type="match status" value="1"/>
</dbReference>
<dbReference type="InterPro" id="IPR036388">
    <property type="entry name" value="WH-like_DNA-bd_sf"/>
</dbReference>
<name>A0ABS3HML1_9ENTE</name>
<accession>A0ABS3HML1</accession>
<reference evidence="4 5" key="1">
    <citation type="submission" date="2021-03" db="EMBL/GenBank/DDBJ databases">
        <title>Enterococcal diversity collection.</title>
        <authorList>
            <person name="Gilmore M.S."/>
            <person name="Schwartzman J."/>
            <person name="Van Tyne D."/>
            <person name="Martin M."/>
            <person name="Earl A.M."/>
            <person name="Manson A.L."/>
            <person name="Straub T."/>
            <person name="Salamzade R."/>
            <person name="Saavedra J."/>
            <person name="Lebreton F."/>
            <person name="Prichula J."/>
            <person name="Schaufler K."/>
            <person name="Gaca A."/>
            <person name="Sgardioli B."/>
            <person name="Wagenaar J."/>
            <person name="Strong T."/>
        </authorList>
    </citation>
    <scope>NUCLEOTIDE SEQUENCE [LARGE SCALE GENOMIC DNA]</scope>
    <source>
        <strain evidence="4 5">MJM16</strain>
    </source>
</reference>
<dbReference type="SUPFAM" id="SSF46785">
    <property type="entry name" value="Winged helix' DNA-binding domain"/>
    <property type="match status" value="1"/>
</dbReference>
<feature type="domain" description="HTH deoR-type" evidence="3">
    <location>
        <begin position="3"/>
        <end position="58"/>
    </location>
</feature>
<dbReference type="Proteomes" id="UP000664495">
    <property type="component" value="Unassembled WGS sequence"/>
</dbReference>
<keyword evidence="5" id="KW-1185">Reference proteome</keyword>
<dbReference type="PRINTS" id="PR00037">
    <property type="entry name" value="HTHLACR"/>
</dbReference>
<dbReference type="InterPro" id="IPR036390">
    <property type="entry name" value="WH_DNA-bd_sf"/>
</dbReference>
<evidence type="ECO:0000259" key="3">
    <source>
        <dbReference type="PROSITE" id="PS51000"/>
    </source>
</evidence>
<dbReference type="Gene3D" id="1.10.10.10">
    <property type="entry name" value="Winged helix-like DNA-binding domain superfamily/Winged helix DNA-binding domain"/>
    <property type="match status" value="1"/>
</dbReference>
<dbReference type="SMART" id="SM00420">
    <property type="entry name" value="HTH_DEOR"/>
    <property type="match status" value="1"/>
</dbReference>
<protein>
    <submittedName>
        <fullName evidence="4">DeoR/GlpR transcriptional regulator</fullName>
    </submittedName>
</protein>
<proteinExistence type="predicted"/>
<dbReference type="EMBL" id="JAFLVR010000070">
    <property type="protein sequence ID" value="MBO0454678.1"/>
    <property type="molecule type" value="Genomic_DNA"/>
</dbReference>